<name>A0ABT1C3E3_9HYPH</name>
<evidence type="ECO:0000256" key="3">
    <source>
        <dbReference type="ARBA" id="ARBA00023163"/>
    </source>
</evidence>
<protein>
    <submittedName>
        <fullName evidence="5">LysR substrate-binding domain-containing protein</fullName>
    </submittedName>
</protein>
<evidence type="ECO:0000256" key="2">
    <source>
        <dbReference type="ARBA" id="ARBA00023015"/>
    </source>
</evidence>
<dbReference type="Gene3D" id="3.40.190.290">
    <property type="match status" value="1"/>
</dbReference>
<evidence type="ECO:0000259" key="4">
    <source>
        <dbReference type="Pfam" id="PF03466"/>
    </source>
</evidence>
<sequence length="228" mass="24450">MLAASRNAEATLADLSGLRAGCLSIFASQTIASFWLPSRIVAYNEAYPSVKLDLQTGNTAESVHAVLSGKVDIGLIEGNAHEPGLHQQVIDRDDMIVVVGKRHPWAANPPKLPKELHKTRWAMREAGSGTRSTFEAALRTMGRDPHDLDIAFELPSNEALCAAVAESTLATIVSISVARSGIESGALVAMSLDIGGREFRLIMHEDRAVSRAARALLDMIGSKSIARK</sequence>
<proteinExistence type="inferred from homology"/>
<dbReference type="EMBL" id="JAMXQS010000003">
    <property type="protein sequence ID" value="MCO6049354.1"/>
    <property type="molecule type" value="Genomic_DNA"/>
</dbReference>
<dbReference type="SUPFAM" id="SSF53850">
    <property type="entry name" value="Periplasmic binding protein-like II"/>
    <property type="match status" value="1"/>
</dbReference>
<dbReference type="Pfam" id="PF03466">
    <property type="entry name" value="LysR_substrate"/>
    <property type="match status" value="1"/>
</dbReference>
<keyword evidence="2" id="KW-0805">Transcription regulation</keyword>
<dbReference type="PANTHER" id="PTHR30126">
    <property type="entry name" value="HTH-TYPE TRANSCRIPTIONAL REGULATOR"/>
    <property type="match status" value="1"/>
</dbReference>
<gene>
    <name evidence="5" type="ORF">NGM99_06070</name>
</gene>
<dbReference type="PANTHER" id="PTHR30126:SF39">
    <property type="entry name" value="HTH-TYPE TRANSCRIPTIONAL REGULATOR CYSL"/>
    <property type="match status" value="1"/>
</dbReference>
<evidence type="ECO:0000313" key="6">
    <source>
        <dbReference type="Proteomes" id="UP001205906"/>
    </source>
</evidence>
<dbReference type="InterPro" id="IPR005119">
    <property type="entry name" value="LysR_subst-bd"/>
</dbReference>
<evidence type="ECO:0000256" key="1">
    <source>
        <dbReference type="ARBA" id="ARBA00009437"/>
    </source>
</evidence>
<organism evidence="5 6">
    <name type="scientific">Mesorhizobium liriopis</name>
    <dbReference type="NCBI Taxonomy" id="2953882"/>
    <lineage>
        <taxon>Bacteria</taxon>
        <taxon>Pseudomonadati</taxon>
        <taxon>Pseudomonadota</taxon>
        <taxon>Alphaproteobacteria</taxon>
        <taxon>Hyphomicrobiales</taxon>
        <taxon>Phyllobacteriaceae</taxon>
        <taxon>Mesorhizobium</taxon>
    </lineage>
</organism>
<feature type="domain" description="LysR substrate-binding" evidence="4">
    <location>
        <begin position="18"/>
        <end position="221"/>
    </location>
</feature>
<dbReference type="Proteomes" id="UP001205906">
    <property type="component" value="Unassembled WGS sequence"/>
</dbReference>
<keyword evidence="6" id="KW-1185">Reference proteome</keyword>
<reference evidence="5 6" key="1">
    <citation type="submission" date="2022-06" db="EMBL/GenBank/DDBJ databases">
        <title>Mesorhizobium sp. strain RP14 Genome sequencing and assembly.</title>
        <authorList>
            <person name="Kim I."/>
        </authorList>
    </citation>
    <scope>NUCLEOTIDE SEQUENCE [LARGE SCALE GENOMIC DNA]</scope>
    <source>
        <strain evidence="6">RP14(2022)</strain>
    </source>
</reference>
<comment type="caution">
    <text evidence="5">The sequence shown here is derived from an EMBL/GenBank/DDBJ whole genome shotgun (WGS) entry which is preliminary data.</text>
</comment>
<accession>A0ABT1C3E3</accession>
<evidence type="ECO:0000313" key="5">
    <source>
        <dbReference type="EMBL" id="MCO6049354.1"/>
    </source>
</evidence>
<keyword evidence="3" id="KW-0804">Transcription</keyword>
<comment type="similarity">
    <text evidence="1">Belongs to the LysR transcriptional regulatory family.</text>
</comment>
<dbReference type="RefSeq" id="WP_252817110.1">
    <property type="nucleotide sequence ID" value="NZ_JAMXQS010000003.1"/>
</dbReference>